<dbReference type="InterPro" id="IPR043128">
    <property type="entry name" value="Rev_trsase/Diguanyl_cyclase"/>
</dbReference>
<dbReference type="CDD" id="cd01949">
    <property type="entry name" value="GGDEF"/>
    <property type="match status" value="1"/>
</dbReference>
<gene>
    <name evidence="3" type="ORF">SAMN05421637_0694</name>
</gene>
<dbReference type="Gene3D" id="3.30.70.270">
    <property type="match status" value="1"/>
</dbReference>
<dbReference type="PANTHER" id="PTHR45138">
    <property type="entry name" value="REGULATORY COMPONENTS OF SENSORY TRANSDUCTION SYSTEM"/>
    <property type="match status" value="1"/>
</dbReference>
<feature type="transmembrane region" description="Helical" evidence="1">
    <location>
        <begin position="115"/>
        <end position="137"/>
    </location>
</feature>
<keyword evidence="1" id="KW-1133">Transmembrane helix</keyword>
<dbReference type="Proteomes" id="UP000183315">
    <property type="component" value="Unassembled WGS sequence"/>
</dbReference>
<dbReference type="eggNOG" id="COG3706">
    <property type="taxonomic scope" value="Bacteria"/>
</dbReference>
<feature type="transmembrane region" description="Helical" evidence="1">
    <location>
        <begin position="194"/>
        <end position="214"/>
    </location>
</feature>
<dbReference type="NCBIfam" id="TIGR00254">
    <property type="entry name" value="GGDEF"/>
    <property type="match status" value="1"/>
</dbReference>
<dbReference type="RefSeq" id="WP_042216546.1">
    <property type="nucleotide sequence ID" value="NZ_BBLU01000018.1"/>
</dbReference>
<organism evidence="3 4">
    <name type="scientific">Demequina mangrovi</name>
    <dbReference type="NCBI Taxonomy" id="1043493"/>
    <lineage>
        <taxon>Bacteria</taxon>
        <taxon>Bacillati</taxon>
        <taxon>Actinomycetota</taxon>
        <taxon>Actinomycetes</taxon>
        <taxon>Micrococcales</taxon>
        <taxon>Demequinaceae</taxon>
        <taxon>Demequina</taxon>
    </lineage>
</organism>
<sequence length="395" mass="41763">MLDQLTLNIALTLVSATLLVLSFFSVYLRDRTRYSTWWIGLLITAAASNAVTVAITDANLDFTVPLSNASGALSAACAWGATRALHNRPTPLWGTTVGPALACAATLVELPSAGYWAGTAPTMVVMSAYFAGAALGLRRLRREHAATGGRYSTSNALTAISVLDVAVAALSGFYALRAVLYVTHGPTSEVFDTFAGVSANALALLVVLVVVTFTMSELSQVERMVELQDRATRDSLTGLYNRREFERRATARLERRRGGATIIVADLDHFKRLNDSHGHAVGDIALTAFADAMRRALGPRDIAGRLGGEEFGIVLGTGDTAAALARVDAVRHACTLHRMPDGGPLPTASYGLAVMTPGEGLDDALLRADAAMYRAKNGGRDRVEVDATATPSTLA</sequence>
<evidence type="ECO:0000313" key="3">
    <source>
        <dbReference type="EMBL" id="SEJ00092.1"/>
    </source>
</evidence>
<evidence type="ECO:0000313" key="4">
    <source>
        <dbReference type="Proteomes" id="UP000183315"/>
    </source>
</evidence>
<dbReference type="SUPFAM" id="SSF55073">
    <property type="entry name" value="Nucleotide cyclase"/>
    <property type="match status" value="1"/>
</dbReference>
<proteinExistence type="predicted"/>
<dbReference type="Pfam" id="PF00990">
    <property type="entry name" value="GGDEF"/>
    <property type="match status" value="1"/>
</dbReference>
<dbReference type="PROSITE" id="PS50887">
    <property type="entry name" value="GGDEF"/>
    <property type="match status" value="1"/>
</dbReference>
<accession>A0A1H6VIC6</accession>
<evidence type="ECO:0000256" key="1">
    <source>
        <dbReference type="SAM" id="Phobius"/>
    </source>
</evidence>
<dbReference type="GO" id="GO:0043709">
    <property type="term" value="P:cell adhesion involved in single-species biofilm formation"/>
    <property type="evidence" value="ECO:0007669"/>
    <property type="project" value="TreeGrafter"/>
</dbReference>
<dbReference type="InterPro" id="IPR000160">
    <property type="entry name" value="GGDEF_dom"/>
</dbReference>
<dbReference type="OrthoDB" id="23692at2"/>
<keyword evidence="1" id="KW-0472">Membrane</keyword>
<keyword evidence="4" id="KW-1185">Reference proteome</keyword>
<feature type="transmembrane region" description="Helical" evidence="1">
    <location>
        <begin position="157"/>
        <end position="182"/>
    </location>
</feature>
<dbReference type="InterPro" id="IPR050469">
    <property type="entry name" value="Diguanylate_Cyclase"/>
</dbReference>
<dbReference type="GO" id="GO:1902201">
    <property type="term" value="P:negative regulation of bacterial-type flagellum-dependent cell motility"/>
    <property type="evidence" value="ECO:0007669"/>
    <property type="project" value="TreeGrafter"/>
</dbReference>
<feature type="transmembrane region" description="Helical" evidence="1">
    <location>
        <begin position="35"/>
        <end position="55"/>
    </location>
</feature>
<dbReference type="STRING" id="1043493.SAMN05421637_0694"/>
<protein>
    <submittedName>
        <fullName evidence="3">Diguanylate cyclase (GGDEF) domain-containing protein</fullName>
    </submittedName>
</protein>
<dbReference type="SMART" id="SM00267">
    <property type="entry name" value="GGDEF"/>
    <property type="match status" value="1"/>
</dbReference>
<keyword evidence="1" id="KW-0812">Transmembrane</keyword>
<reference evidence="4" key="1">
    <citation type="submission" date="2016-10" db="EMBL/GenBank/DDBJ databases">
        <authorList>
            <person name="Varghese N."/>
        </authorList>
    </citation>
    <scope>NUCLEOTIDE SEQUENCE [LARGE SCALE GENOMIC DNA]</scope>
    <source>
        <strain evidence="4">DSM 24868</strain>
    </source>
</reference>
<dbReference type="PANTHER" id="PTHR45138:SF9">
    <property type="entry name" value="DIGUANYLATE CYCLASE DGCM-RELATED"/>
    <property type="match status" value="1"/>
</dbReference>
<dbReference type="InterPro" id="IPR029787">
    <property type="entry name" value="Nucleotide_cyclase"/>
</dbReference>
<feature type="domain" description="GGDEF" evidence="2">
    <location>
        <begin position="258"/>
        <end position="388"/>
    </location>
</feature>
<name>A0A1H6VIC6_9MICO</name>
<evidence type="ECO:0000259" key="2">
    <source>
        <dbReference type="PROSITE" id="PS50887"/>
    </source>
</evidence>
<dbReference type="GO" id="GO:0005886">
    <property type="term" value="C:plasma membrane"/>
    <property type="evidence" value="ECO:0007669"/>
    <property type="project" value="TreeGrafter"/>
</dbReference>
<dbReference type="GO" id="GO:0052621">
    <property type="term" value="F:diguanylate cyclase activity"/>
    <property type="evidence" value="ECO:0007669"/>
    <property type="project" value="TreeGrafter"/>
</dbReference>
<dbReference type="EMBL" id="FNZI01000001">
    <property type="protein sequence ID" value="SEJ00092.1"/>
    <property type="molecule type" value="Genomic_DNA"/>
</dbReference>
<feature type="transmembrane region" description="Helical" evidence="1">
    <location>
        <begin position="6"/>
        <end position="28"/>
    </location>
</feature>
<dbReference type="AlphaFoldDB" id="A0A1H6VIC6"/>